<proteinExistence type="predicted"/>
<sequence length="86" mass="9499">MCCRNINTDNVIFLGKICEFVTYCTNICVRDTDAVHRTDDYFSSAAVIVENNGAYFHIFLNAFIISIESSSAPIWYVAASGVFAGT</sequence>
<evidence type="ECO:0000313" key="1">
    <source>
        <dbReference type="EMBL" id="MPM99836.1"/>
    </source>
</evidence>
<dbReference type="EMBL" id="VSSQ01045906">
    <property type="protein sequence ID" value="MPM99836.1"/>
    <property type="molecule type" value="Genomic_DNA"/>
</dbReference>
<accession>A0A645EDM9</accession>
<gene>
    <name evidence="1" type="ORF">SDC9_147031</name>
</gene>
<reference evidence="1" key="1">
    <citation type="submission" date="2019-08" db="EMBL/GenBank/DDBJ databases">
        <authorList>
            <person name="Kucharzyk K."/>
            <person name="Murdoch R.W."/>
            <person name="Higgins S."/>
            <person name="Loffler F."/>
        </authorList>
    </citation>
    <scope>NUCLEOTIDE SEQUENCE</scope>
</reference>
<organism evidence="1">
    <name type="scientific">bioreactor metagenome</name>
    <dbReference type="NCBI Taxonomy" id="1076179"/>
    <lineage>
        <taxon>unclassified sequences</taxon>
        <taxon>metagenomes</taxon>
        <taxon>ecological metagenomes</taxon>
    </lineage>
</organism>
<dbReference type="AlphaFoldDB" id="A0A645EDM9"/>
<name>A0A645EDM9_9ZZZZ</name>
<protein>
    <submittedName>
        <fullName evidence="1">Uncharacterized protein</fullName>
    </submittedName>
</protein>
<comment type="caution">
    <text evidence="1">The sequence shown here is derived from an EMBL/GenBank/DDBJ whole genome shotgun (WGS) entry which is preliminary data.</text>
</comment>